<feature type="transmembrane region" description="Helical" evidence="1">
    <location>
        <begin position="152"/>
        <end position="173"/>
    </location>
</feature>
<feature type="transmembrane region" description="Helical" evidence="1">
    <location>
        <begin position="62"/>
        <end position="82"/>
    </location>
</feature>
<keyword evidence="1" id="KW-0472">Membrane</keyword>
<dbReference type="STRING" id="1499688.BN000_02209"/>
<proteinExistence type="predicted"/>
<feature type="transmembrane region" description="Helical" evidence="1">
    <location>
        <begin position="20"/>
        <end position="42"/>
    </location>
</feature>
<name>A0A0U1NW77_9BACI</name>
<accession>A0A0U1NW77</accession>
<feature type="transmembrane region" description="Helical" evidence="1">
    <location>
        <begin position="221"/>
        <end position="242"/>
    </location>
</feature>
<reference evidence="3" key="1">
    <citation type="submission" date="2015-05" db="EMBL/GenBank/DDBJ databases">
        <authorList>
            <person name="Urmite Genomes"/>
        </authorList>
    </citation>
    <scope>NUCLEOTIDE SEQUENCE [LARGE SCALE GENOMIC DNA]</scope>
    <source>
        <strain evidence="3">LF1</strain>
    </source>
</reference>
<keyword evidence="1" id="KW-1133">Transmembrane helix</keyword>
<organism evidence="2 3">
    <name type="scientific">Neobacillus massiliamazoniensis</name>
    <dbReference type="NCBI Taxonomy" id="1499688"/>
    <lineage>
        <taxon>Bacteria</taxon>
        <taxon>Bacillati</taxon>
        <taxon>Bacillota</taxon>
        <taxon>Bacilli</taxon>
        <taxon>Bacillales</taxon>
        <taxon>Bacillaceae</taxon>
        <taxon>Neobacillus</taxon>
    </lineage>
</organism>
<feature type="transmembrane region" description="Helical" evidence="1">
    <location>
        <begin position="182"/>
        <end position="201"/>
    </location>
</feature>
<keyword evidence="1" id="KW-0812">Transmembrane</keyword>
<protein>
    <submittedName>
        <fullName evidence="2">Uncharacterized protein</fullName>
    </submittedName>
</protein>
<dbReference type="RefSeq" id="WP_090634131.1">
    <property type="nucleotide sequence ID" value="NZ_CVRB01000002.1"/>
</dbReference>
<gene>
    <name evidence="2" type="ORF">BN000_02209</name>
</gene>
<evidence type="ECO:0000313" key="2">
    <source>
        <dbReference type="EMBL" id="CRK82286.1"/>
    </source>
</evidence>
<dbReference type="Proteomes" id="UP000199087">
    <property type="component" value="Unassembled WGS sequence"/>
</dbReference>
<dbReference type="EMBL" id="CVRB01000002">
    <property type="protein sequence ID" value="CRK82286.1"/>
    <property type="molecule type" value="Genomic_DNA"/>
</dbReference>
<dbReference type="AlphaFoldDB" id="A0A0U1NW77"/>
<sequence length="250" mass="28028">MSLKKIRMIDIVKKQYVYKLRAYTQVFISLIFIQLLAILFSLNGVGMMGSSSTNLKIEVHYYSADLVVGFTMLWGFITAILITTKAHRNIDFPFVTNRLSSNLSNLLFLLTVSFAGGMTAVMSIFPIKLIMYYLMDSVLVKSVSIVGSPFEFLLGIFTTTFYVFLFCAIGYFVGTLVQINKVFAGLLPGLFLGSLYFDGVVRGKDGVVAYFFQLIFSEPSLPLFMIKVIIIAGLFLIGSFTLSNRMEVRQ</sequence>
<evidence type="ECO:0000256" key="1">
    <source>
        <dbReference type="SAM" id="Phobius"/>
    </source>
</evidence>
<feature type="transmembrane region" description="Helical" evidence="1">
    <location>
        <begin position="103"/>
        <end position="132"/>
    </location>
</feature>
<keyword evidence="3" id="KW-1185">Reference proteome</keyword>
<evidence type="ECO:0000313" key="3">
    <source>
        <dbReference type="Proteomes" id="UP000199087"/>
    </source>
</evidence>